<feature type="binding site" evidence="4">
    <location>
        <position position="64"/>
    </location>
    <ligand>
        <name>a divalent metal cation</name>
        <dbReference type="ChEBI" id="CHEBI:60240"/>
        <label>2</label>
    </ligand>
</feature>
<dbReference type="Proteomes" id="UP000050277">
    <property type="component" value="Unassembled WGS sequence"/>
</dbReference>
<dbReference type="PANTHER" id="PTHR13799:SF14">
    <property type="entry name" value="GTP CYCLOHYDROLASE 1 TYPE 2 HOMOLOG"/>
    <property type="match status" value="1"/>
</dbReference>
<dbReference type="InterPro" id="IPR002678">
    <property type="entry name" value="DUF34/NIF3"/>
</dbReference>
<dbReference type="PATRIC" id="fig|70996.4.peg.1367"/>
<feature type="binding site" evidence="4">
    <location>
        <position position="63"/>
    </location>
    <ligand>
        <name>a divalent metal cation</name>
        <dbReference type="ChEBI" id="CHEBI:60240"/>
        <label>1</label>
    </ligand>
</feature>
<dbReference type="GO" id="GO:0046872">
    <property type="term" value="F:metal ion binding"/>
    <property type="evidence" value="ECO:0007669"/>
    <property type="project" value="UniProtKB-KW"/>
</dbReference>
<dbReference type="Gene3D" id="3.40.1390.30">
    <property type="entry name" value="NIF3 (NGG1p interacting factor 3)-like"/>
    <property type="match status" value="2"/>
</dbReference>
<proteinExistence type="inferred from homology"/>
<keyword evidence="3 4" id="KW-0479">Metal-binding</keyword>
<dbReference type="Pfam" id="PF01784">
    <property type="entry name" value="DUF34_NIF3"/>
    <property type="match status" value="1"/>
</dbReference>
<reference evidence="5 6" key="1">
    <citation type="submission" date="2015-07" db="EMBL/GenBank/DDBJ databases">
        <title>Whole genome sequence of Herpetosiphon geysericola DSM 7119.</title>
        <authorList>
            <person name="Hemp J."/>
            <person name="Ward L.M."/>
            <person name="Pace L.A."/>
            <person name="Fischer W.W."/>
        </authorList>
    </citation>
    <scope>NUCLEOTIDE SEQUENCE [LARGE SCALE GENOMIC DNA]</scope>
    <source>
        <strain evidence="5 6">DSM 7119</strain>
    </source>
</reference>
<dbReference type="InterPro" id="IPR036069">
    <property type="entry name" value="DUF34/NIF3_sf"/>
</dbReference>
<name>A0A0P6YI14_9CHLR</name>
<accession>A0A0P6YI14</accession>
<evidence type="ECO:0000313" key="6">
    <source>
        <dbReference type="Proteomes" id="UP000050277"/>
    </source>
</evidence>
<gene>
    <name evidence="5" type="ORF">SE18_00490</name>
</gene>
<dbReference type="GO" id="GO:0005737">
    <property type="term" value="C:cytoplasm"/>
    <property type="evidence" value="ECO:0007669"/>
    <property type="project" value="TreeGrafter"/>
</dbReference>
<organism evidence="5 6">
    <name type="scientific">Herpetosiphon geysericola</name>
    <dbReference type="NCBI Taxonomy" id="70996"/>
    <lineage>
        <taxon>Bacteria</taxon>
        <taxon>Bacillati</taxon>
        <taxon>Chloroflexota</taxon>
        <taxon>Chloroflexia</taxon>
        <taxon>Herpetosiphonales</taxon>
        <taxon>Herpetosiphonaceae</taxon>
        <taxon>Herpetosiphon</taxon>
    </lineage>
</organism>
<feature type="binding site" evidence="4">
    <location>
        <position position="100"/>
    </location>
    <ligand>
        <name>a divalent metal cation</name>
        <dbReference type="ChEBI" id="CHEBI:60240"/>
        <label>1</label>
    </ligand>
</feature>
<dbReference type="FunFam" id="3.40.1390.30:FF:000001">
    <property type="entry name" value="GTP cyclohydrolase 1 type 2"/>
    <property type="match status" value="1"/>
</dbReference>
<comment type="caution">
    <text evidence="5">The sequence shown here is derived from an EMBL/GenBank/DDBJ whole genome shotgun (WGS) entry which is preliminary data.</text>
</comment>
<dbReference type="PANTHER" id="PTHR13799">
    <property type="entry name" value="NGG1 INTERACTING FACTOR 3"/>
    <property type="match status" value="1"/>
</dbReference>
<dbReference type="STRING" id="70996.SE18_00490"/>
<evidence type="ECO:0000256" key="1">
    <source>
        <dbReference type="ARBA" id="ARBA00006964"/>
    </source>
</evidence>
<comment type="similarity">
    <text evidence="1">Belongs to the GTP cyclohydrolase I type 2/NIF3 family.</text>
</comment>
<dbReference type="NCBIfam" id="TIGR00486">
    <property type="entry name" value="YbgI_SA1388"/>
    <property type="match status" value="1"/>
</dbReference>
<protein>
    <recommendedName>
        <fullName evidence="2">GTP cyclohydrolase 1 type 2 homolog</fullName>
    </recommendedName>
</protein>
<evidence type="ECO:0000256" key="4">
    <source>
        <dbReference type="PIRSR" id="PIRSR602678-1"/>
    </source>
</evidence>
<evidence type="ECO:0000256" key="3">
    <source>
        <dbReference type="ARBA" id="ARBA00022723"/>
    </source>
</evidence>
<dbReference type="OrthoDB" id="9792792at2"/>
<dbReference type="EMBL" id="LGKP01000003">
    <property type="protein sequence ID" value="KPL91875.1"/>
    <property type="molecule type" value="Genomic_DNA"/>
</dbReference>
<dbReference type="AlphaFoldDB" id="A0A0P6YI14"/>
<evidence type="ECO:0000313" key="5">
    <source>
        <dbReference type="EMBL" id="KPL91875.1"/>
    </source>
</evidence>
<dbReference type="RefSeq" id="WP_054532456.1">
    <property type="nucleotide sequence ID" value="NZ_LGKP01000003.1"/>
</dbReference>
<keyword evidence="6" id="KW-1185">Reference proteome</keyword>
<sequence>MQLTELVRYLDGYLQTAKFRDASLNGLQVEGRAEVKTIALAVDASMQAIEAAIAGDADLLLTHHGLFWGNAQPLVGWFGRRIKRLMGSDCSLYTSHLPLDAHGEVGNNAQLLKLLGWEMVQPFGDYRGQTLGFIGQLTTPLSIDGLVAHIKTTLGIPEAEIKIWGQGARGIRRVGVISGDGASELEQALRDGCDALLTGEVNYAAVFPAIEADIPLICAGHYHTETLGVKALGAHLEQTFRVKTFFVDVPTGV</sequence>
<dbReference type="SUPFAM" id="SSF102705">
    <property type="entry name" value="NIF3 (NGG1p interacting factor 3)-like"/>
    <property type="match status" value="1"/>
</dbReference>
<evidence type="ECO:0000256" key="2">
    <source>
        <dbReference type="ARBA" id="ARBA00022112"/>
    </source>
</evidence>
<feature type="binding site" evidence="4">
    <location>
        <position position="221"/>
    </location>
    <ligand>
        <name>a divalent metal cation</name>
        <dbReference type="ChEBI" id="CHEBI:60240"/>
        <label>1</label>
    </ligand>
</feature>
<feature type="binding site" evidence="4">
    <location>
        <position position="225"/>
    </location>
    <ligand>
        <name>a divalent metal cation</name>
        <dbReference type="ChEBI" id="CHEBI:60240"/>
        <label>1</label>
    </ligand>
</feature>